<dbReference type="GO" id="GO:0000428">
    <property type="term" value="C:DNA-directed RNA polymerase complex"/>
    <property type="evidence" value="ECO:0007669"/>
    <property type="project" value="UniProtKB-KW"/>
</dbReference>
<sequence>MDINVLEKTDHKLVFVVENISLNMINSIRRIIVSEVPVMAVDEVIILKNDSPLYDEIVSHRLGMIPLTTDLDAYKLPRDCSCDGYGCSLCQVSLTCEVTNTTNTPLEIYSGDLKSNDPEIMPVDPNIPIVKIDKNNQLILEAYATLGIAKDHVKWQAVSNIFYRFYPVIEFEASKCAKCQEKCVISELCPERLFTFTDGKAPKLQEDSWKSCTLCKSCEKECPENAIKIGTKDNTYIFSIESEGVLPFGVVFKKSFEIFTEKIEEFVEKLETIELES</sequence>
<feature type="domain" description="4Fe-4S ferredoxin-type" evidence="4">
    <location>
        <begin position="167"/>
        <end position="199"/>
    </location>
</feature>
<accession>A0A0F9SQP1</accession>
<dbReference type="Pfam" id="PF01000">
    <property type="entry name" value="RNA_pol_A_bac"/>
    <property type="match status" value="1"/>
</dbReference>
<dbReference type="InterPro" id="IPR036643">
    <property type="entry name" value="RNApol_insert_sf"/>
</dbReference>
<dbReference type="PROSITE" id="PS00446">
    <property type="entry name" value="RNA_POL_D_30KD"/>
    <property type="match status" value="1"/>
</dbReference>
<gene>
    <name evidence="5" type="ORF">LCGC14_0488000</name>
</gene>
<dbReference type="Gene3D" id="3.30.70.3110">
    <property type="match status" value="1"/>
</dbReference>
<dbReference type="InterPro" id="IPR017896">
    <property type="entry name" value="4Fe4S_Fe-S-bd"/>
</dbReference>
<dbReference type="InterPro" id="IPR001514">
    <property type="entry name" value="DNA-dir_RNA_pol_30-40kDasu_CS"/>
</dbReference>
<dbReference type="Pfam" id="PF00037">
    <property type="entry name" value="Fer4"/>
    <property type="match status" value="1"/>
</dbReference>
<dbReference type="Gene3D" id="3.30.1360.10">
    <property type="entry name" value="RNA polymerase, RBP11-like subunit"/>
    <property type="match status" value="1"/>
</dbReference>
<dbReference type="GO" id="GO:0006351">
    <property type="term" value="P:DNA-templated transcription"/>
    <property type="evidence" value="ECO:0007669"/>
    <property type="project" value="InterPro"/>
</dbReference>
<dbReference type="GO" id="GO:0003899">
    <property type="term" value="F:DNA-directed RNA polymerase activity"/>
    <property type="evidence" value="ECO:0007669"/>
    <property type="project" value="InterPro"/>
</dbReference>
<dbReference type="InterPro" id="IPR017900">
    <property type="entry name" value="4Fe4S_Fe_S_CS"/>
</dbReference>
<dbReference type="SUPFAM" id="SSF55257">
    <property type="entry name" value="RBP11-like subunits of RNA polymerase"/>
    <property type="match status" value="1"/>
</dbReference>
<dbReference type="InterPro" id="IPR036603">
    <property type="entry name" value="RBP11-like"/>
</dbReference>
<keyword evidence="1" id="KW-0240">DNA-directed RNA polymerase</keyword>
<protein>
    <recommendedName>
        <fullName evidence="4">4Fe-4S ferredoxin-type domain-containing protein</fullName>
    </recommendedName>
</protein>
<dbReference type="PROSITE" id="PS51379">
    <property type="entry name" value="4FE4S_FER_2"/>
    <property type="match status" value="2"/>
</dbReference>
<comment type="similarity">
    <text evidence="3">Belongs to the archaeal Rpo3/eukaryotic RPB3 RNA polymerase subunit family.</text>
</comment>
<dbReference type="HAMAP" id="MF_00320">
    <property type="entry name" value="RNApol_arch_Rpo3"/>
    <property type="match status" value="1"/>
</dbReference>
<evidence type="ECO:0000256" key="2">
    <source>
        <dbReference type="ARBA" id="ARBA00023163"/>
    </source>
</evidence>
<dbReference type="Pfam" id="PF01193">
    <property type="entry name" value="RNA_pol_L"/>
    <property type="match status" value="1"/>
</dbReference>
<feature type="domain" description="4Fe-4S ferredoxin-type" evidence="4">
    <location>
        <begin position="200"/>
        <end position="232"/>
    </location>
</feature>
<dbReference type="PANTHER" id="PTHR11800:SF2">
    <property type="entry name" value="DNA-DIRECTED RNA POLYMERASE II SUBUNIT RPB3"/>
    <property type="match status" value="1"/>
</dbReference>
<reference evidence="5" key="1">
    <citation type="journal article" date="2015" name="Nature">
        <title>Complex archaea that bridge the gap between prokaryotes and eukaryotes.</title>
        <authorList>
            <person name="Spang A."/>
            <person name="Saw J.H."/>
            <person name="Jorgensen S.L."/>
            <person name="Zaremba-Niedzwiedzka K."/>
            <person name="Martijn J."/>
            <person name="Lind A.E."/>
            <person name="van Eijk R."/>
            <person name="Schleper C."/>
            <person name="Guy L."/>
            <person name="Ettema T.J."/>
        </authorList>
    </citation>
    <scope>NUCLEOTIDE SEQUENCE</scope>
</reference>
<dbReference type="PANTHER" id="PTHR11800">
    <property type="entry name" value="DNA-DIRECTED RNA POLYMERASE"/>
    <property type="match status" value="1"/>
</dbReference>
<evidence type="ECO:0000256" key="1">
    <source>
        <dbReference type="ARBA" id="ARBA00022478"/>
    </source>
</evidence>
<name>A0A0F9SQP1_9ZZZZ</name>
<evidence type="ECO:0000259" key="4">
    <source>
        <dbReference type="PROSITE" id="PS51379"/>
    </source>
</evidence>
<dbReference type="GO" id="GO:0003677">
    <property type="term" value="F:DNA binding"/>
    <property type="evidence" value="ECO:0007669"/>
    <property type="project" value="InterPro"/>
</dbReference>
<dbReference type="SUPFAM" id="SSF56553">
    <property type="entry name" value="Insert subdomain of RNA polymerase alpha subunit"/>
    <property type="match status" value="1"/>
</dbReference>
<proteinExistence type="inferred from homology"/>
<evidence type="ECO:0000256" key="3">
    <source>
        <dbReference type="ARBA" id="ARBA00025804"/>
    </source>
</evidence>
<dbReference type="SMART" id="SM00662">
    <property type="entry name" value="RPOLD"/>
    <property type="match status" value="1"/>
</dbReference>
<dbReference type="EMBL" id="LAZR01000543">
    <property type="protein sequence ID" value="KKN64812.1"/>
    <property type="molecule type" value="Genomic_DNA"/>
</dbReference>
<dbReference type="PROSITE" id="PS00198">
    <property type="entry name" value="4FE4S_FER_1"/>
    <property type="match status" value="1"/>
</dbReference>
<dbReference type="NCBIfam" id="NF001988">
    <property type="entry name" value="PRK00783.1"/>
    <property type="match status" value="1"/>
</dbReference>
<keyword evidence="2" id="KW-0804">Transcription</keyword>
<organism evidence="5">
    <name type="scientific">marine sediment metagenome</name>
    <dbReference type="NCBI Taxonomy" id="412755"/>
    <lineage>
        <taxon>unclassified sequences</taxon>
        <taxon>metagenomes</taxon>
        <taxon>ecological metagenomes</taxon>
    </lineage>
</organism>
<dbReference type="InterPro" id="IPR022842">
    <property type="entry name" value="RNAP_Rpo3/Rpb3/RPAC1"/>
</dbReference>
<dbReference type="Gene3D" id="2.170.120.12">
    <property type="entry name" value="DNA-directed RNA polymerase, insert domain"/>
    <property type="match status" value="1"/>
</dbReference>
<dbReference type="InterPro" id="IPR011262">
    <property type="entry name" value="DNA-dir_RNA_pol_insert"/>
</dbReference>
<dbReference type="GO" id="GO:0046983">
    <property type="term" value="F:protein dimerization activity"/>
    <property type="evidence" value="ECO:0007669"/>
    <property type="project" value="InterPro"/>
</dbReference>
<evidence type="ECO:0000313" key="5">
    <source>
        <dbReference type="EMBL" id="KKN64812.1"/>
    </source>
</evidence>
<dbReference type="InterPro" id="IPR011263">
    <property type="entry name" value="DNA-dir_RNA_pol_RpoA/D/Rpb3"/>
</dbReference>
<dbReference type="AlphaFoldDB" id="A0A0F9SQP1"/>
<dbReference type="InterPro" id="IPR050518">
    <property type="entry name" value="Rpo3/RPB3_RNA_Pol_subunit"/>
</dbReference>
<comment type="caution">
    <text evidence="5">The sequence shown here is derived from an EMBL/GenBank/DDBJ whole genome shotgun (WGS) entry which is preliminary data.</text>
</comment>